<name>A0A699UTN0_TANCI</name>
<feature type="region of interest" description="Disordered" evidence="1">
    <location>
        <begin position="87"/>
        <end position="130"/>
    </location>
</feature>
<feature type="region of interest" description="Disordered" evidence="1">
    <location>
        <begin position="1"/>
        <end position="24"/>
    </location>
</feature>
<protein>
    <submittedName>
        <fullName evidence="2">Uncharacterized protein</fullName>
    </submittedName>
</protein>
<feature type="compositionally biased region" description="Polar residues" evidence="1">
    <location>
        <begin position="1"/>
        <end position="16"/>
    </location>
</feature>
<organism evidence="2">
    <name type="scientific">Tanacetum cinerariifolium</name>
    <name type="common">Dalmatian daisy</name>
    <name type="synonym">Chrysanthemum cinerariifolium</name>
    <dbReference type="NCBI Taxonomy" id="118510"/>
    <lineage>
        <taxon>Eukaryota</taxon>
        <taxon>Viridiplantae</taxon>
        <taxon>Streptophyta</taxon>
        <taxon>Embryophyta</taxon>
        <taxon>Tracheophyta</taxon>
        <taxon>Spermatophyta</taxon>
        <taxon>Magnoliopsida</taxon>
        <taxon>eudicotyledons</taxon>
        <taxon>Gunneridae</taxon>
        <taxon>Pentapetalae</taxon>
        <taxon>asterids</taxon>
        <taxon>campanulids</taxon>
        <taxon>Asterales</taxon>
        <taxon>Asteraceae</taxon>
        <taxon>Asteroideae</taxon>
        <taxon>Anthemideae</taxon>
        <taxon>Anthemidinae</taxon>
        <taxon>Tanacetum</taxon>
    </lineage>
</organism>
<evidence type="ECO:0000313" key="2">
    <source>
        <dbReference type="EMBL" id="GFD26275.1"/>
    </source>
</evidence>
<evidence type="ECO:0000256" key="1">
    <source>
        <dbReference type="SAM" id="MobiDB-lite"/>
    </source>
</evidence>
<comment type="caution">
    <text evidence="2">The sequence shown here is derived from an EMBL/GenBank/DDBJ whole genome shotgun (WGS) entry which is preliminary data.</text>
</comment>
<sequence length="130" mass="14450">SESNNSVSTSPVNDRYQSGKGYHAVPPPYTRTFMPLKPDLVFHDAPTASETFLNVVNVAPSTTKPTKDMSQSNRPSAPIIEDWLSNSEDESQGKLMPTQKEPSFVQTSRHVKNPRTFVKPVEHPTQAKNL</sequence>
<feature type="non-terminal residue" evidence="2">
    <location>
        <position position="1"/>
    </location>
</feature>
<dbReference type="AlphaFoldDB" id="A0A699UTN0"/>
<dbReference type="EMBL" id="BKCJ011367430">
    <property type="protein sequence ID" value="GFD26275.1"/>
    <property type="molecule type" value="Genomic_DNA"/>
</dbReference>
<gene>
    <name evidence="2" type="ORF">Tci_898244</name>
</gene>
<accession>A0A699UTN0</accession>
<proteinExistence type="predicted"/>
<reference evidence="2" key="1">
    <citation type="journal article" date="2019" name="Sci. Rep.">
        <title>Draft genome of Tanacetum cinerariifolium, the natural source of mosquito coil.</title>
        <authorList>
            <person name="Yamashiro T."/>
            <person name="Shiraishi A."/>
            <person name="Satake H."/>
            <person name="Nakayama K."/>
        </authorList>
    </citation>
    <scope>NUCLEOTIDE SEQUENCE</scope>
</reference>